<accession>A0A0P7BXX1</accession>
<dbReference type="SUPFAM" id="SSF57701">
    <property type="entry name" value="Zn2/Cys6 DNA-binding domain"/>
    <property type="match status" value="1"/>
</dbReference>
<dbReference type="OrthoDB" id="5121955at2759"/>
<dbReference type="Pfam" id="PF00172">
    <property type="entry name" value="Zn_clus"/>
    <property type="match status" value="1"/>
</dbReference>
<dbReference type="Gene3D" id="4.10.240.10">
    <property type="entry name" value="Zn(2)-C6 fungal-type DNA-binding domain"/>
    <property type="match status" value="1"/>
</dbReference>
<dbReference type="EMBL" id="LKCW01000001">
    <property type="protein sequence ID" value="KPM46384.1"/>
    <property type="molecule type" value="Genomic_DNA"/>
</dbReference>
<evidence type="ECO:0000313" key="6">
    <source>
        <dbReference type="Proteomes" id="UP000050424"/>
    </source>
</evidence>
<evidence type="ECO:0000313" key="5">
    <source>
        <dbReference type="EMBL" id="KPM46384.1"/>
    </source>
</evidence>
<dbReference type="CDD" id="cd12148">
    <property type="entry name" value="fungal_TF_MHR"/>
    <property type="match status" value="1"/>
</dbReference>
<feature type="domain" description="Zn(2)-C6 fungal-type" evidence="4">
    <location>
        <begin position="45"/>
        <end position="77"/>
    </location>
</feature>
<organism evidence="5 6">
    <name type="scientific">Neonectria ditissima</name>
    <dbReference type="NCBI Taxonomy" id="78410"/>
    <lineage>
        <taxon>Eukaryota</taxon>
        <taxon>Fungi</taxon>
        <taxon>Dikarya</taxon>
        <taxon>Ascomycota</taxon>
        <taxon>Pezizomycotina</taxon>
        <taxon>Sordariomycetes</taxon>
        <taxon>Hypocreomycetidae</taxon>
        <taxon>Hypocreales</taxon>
        <taxon>Nectriaceae</taxon>
        <taxon>Neonectria</taxon>
    </lineage>
</organism>
<dbReference type="SMART" id="SM00066">
    <property type="entry name" value="GAL4"/>
    <property type="match status" value="1"/>
</dbReference>
<sequence length="841" mass="93591">MDAFIHSVTSSPTDRPTPIAQMPKPRQENNQAKATKRKSKRAKKACLSCRKRKVRCDVSQRGPPCMNCFLDGDDCVVAERSARRRLLTSCDHAAEASERRECCGQQPMTLGNEVLSTGIWASISDGLDLPHLDGTQPSIKSKIDAIDGAAELCTKRGRPGAWVPFESHSFLSTKGLGGLDTSESRYLDAQTCFQVPNRTILDEFMRAYFIYIHPLFPLLDEGAFWDMYYDRPRASDEPERRMSLLVVQAMLFAACTFVSREAIERLGYKDPRLARATLYRKAKLLHDFDVELSPASRSQATLLLSYWATSSPQAVKQRNSTWLDIAIRNARMAGAHNYASSSEGPTALTRNALKRLWWCCVLRDRILALCCRRSIQITPLDFDFDTHQPLDSSDLESEFNSSLVYGTDTKKQLAEILHQTLELCVSLTRILLMTYSPKEGLDTKHLVLSDEQQKLAGCWLALRRWRRLAAGQHAHSPLKNSQSSLHESISLCKNLMLMYYHTARAALCHHEIKLLADPKLCPEKLGGRDVDSDAPEQPLINLCTSRHELQDSMMGVTECLRDLYSKELLHRLPVSAVACTALPLILHALDAKLEANTRAGSVSSAASHHRLSLVLRAITACQERYDSVDFVGRTAHYIMEMAQTGRVLVSSMPQEVNGTRWAGLLETHPTSYLRLILVLDSSLSKDRLPDEEMPLSSLVDPLLQFTVGSDCTSTAKSPVSTPISSDPVLDTFPSSCGITPQTSGCRTPTTTCEGTKEISVDDPCSLMLGQTSTEPQLDDISVQEAARITELLSQDDCLDYFTTPVGEEPTPDTPFGERSPFVAPTCPELSGLKWLDYFNLH</sequence>
<protein>
    <recommendedName>
        <fullName evidence="4">Zn(2)-C6 fungal-type domain-containing protein</fullName>
    </recommendedName>
</protein>
<dbReference type="InterPro" id="IPR052761">
    <property type="entry name" value="Fungal_Detox/Toxin_TFs"/>
</dbReference>
<dbReference type="GO" id="GO:0003677">
    <property type="term" value="F:DNA binding"/>
    <property type="evidence" value="ECO:0007669"/>
    <property type="project" value="InterPro"/>
</dbReference>
<dbReference type="Pfam" id="PF04082">
    <property type="entry name" value="Fungal_trans"/>
    <property type="match status" value="1"/>
</dbReference>
<dbReference type="InterPro" id="IPR036864">
    <property type="entry name" value="Zn2-C6_fun-type_DNA-bd_sf"/>
</dbReference>
<dbReference type="GO" id="GO:0006351">
    <property type="term" value="P:DNA-templated transcription"/>
    <property type="evidence" value="ECO:0007669"/>
    <property type="project" value="InterPro"/>
</dbReference>
<dbReference type="GO" id="GO:0000981">
    <property type="term" value="F:DNA-binding transcription factor activity, RNA polymerase II-specific"/>
    <property type="evidence" value="ECO:0007669"/>
    <property type="project" value="InterPro"/>
</dbReference>
<dbReference type="Proteomes" id="UP000050424">
    <property type="component" value="Unassembled WGS sequence"/>
</dbReference>
<keyword evidence="6" id="KW-1185">Reference proteome</keyword>
<evidence type="ECO:0000256" key="3">
    <source>
        <dbReference type="SAM" id="MobiDB-lite"/>
    </source>
</evidence>
<name>A0A0P7BXX1_9HYPO</name>
<keyword evidence="1" id="KW-0479">Metal-binding</keyword>
<dbReference type="AlphaFoldDB" id="A0A0P7BXX1"/>
<keyword evidence="2" id="KW-0539">Nucleus</keyword>
<dbReference type="PROSITE" id="PS50048">
    <property type="entry name" value="ZN2_CY6_FUNGAL_2"/>
    <property type="match status" value="1"/>
</dbReference>
<evidence type="ECO:0000259" key="4">
    <source>
        <dbReference type="PROSITE" id="PS50048"/>
    </source>
</evidence>
<evidence type="ECO:0000256" key="1">
    <source>
        <dbReference type="ARBA" id="ARBA00022723"/>
    </source>
</evidence>
<reference evidence="5 6" key="1">
    <citation type="submission" date="2015-09" db="EMBL/GenBank/DDBJ databases">
        <title>Draft genome of a European isolate of the apple canker pathogen Neonectria ditissima.</title>
        <authorList>
            <person name="Gomez-Cortecero A."/>
            <person name="Harrison R.J."/>
            <person name="Armitage A.D."/>
        </authorList>
    </citation>
    <scope>NUCLEOTIDE SEQUENCE [LARGE SCALE GENOMIC DNA]</scope>
    <source>
        <strain evidence="5 6">R09/05</strain>
    </source>
</reference>
<dbReference type="STRING" id="78410.A0A0P7BXX1"/>
<dbReference type="GO" id="GO:0008270">
    <property type="term" value="F:zinc ion binding"/>
    <property type="evidence" value="ECO:0007669"/>
    <property type="project" value="InterPro"/>
</dbReference>
<dbReference type="PANTHER" id="PTHR47425">
    <property type="entry name" value="FARB-RELATED"/>
    <property type="match status" value="1"/>
</dbReference>
<dbReference type="PROSITE" id="PS00463">
    <property type="entry name" value="ZN2_CY6_FUNGAL_1"/>
    <property type="match status" value="1"/>
</dbReference>
<dbReference type="CDD" id="cd00067">
    <property type="entry name" value="GAL4"/>
    <property type="match status" value="1"/>
</dbReference>
<dbReference type="InterPro" id="IPR007219">
    <property type="entry name" value="XnlR_reg_dom"/>
</dbReference>
<dbReference type="SMART" id="SM00906">
    <property type="entry name" value="Fungal_trans"/>
    <property type="match status" value="1"/>
</dbReference>
<proteinExistence type="predicted"/>
<evidence type="ECO:0000256" key="2">
    <source>
        <dbReference type="ARBA" id="ARBA00023242"/>
    </source>
</evidence>
<comment type="caution">
    <text evidence="5">The sequence shown here is derived from an EMBL/GenBank/DDBJ whole genome shotgun (WGS) entry which is preliminary data.</text>
</comment>
<gene>
    <name evidence="5" type="ORF">AK830_g160</name>
</gene>
<dbReference type="InterPro" id="IPR001138">
    <property type="entry name" value="Zn2Cys6_DnaBD"/>
</dbReference>
<feature type="region of interest" description="Disordered" evidence="3">
    <location>
        <begin position="1"/>
        <end position="39"/>
    </location>
</feature>
<dbReference type="PANTHER" id="PTHR47425:SF2">
    <property type="entry name" value="FARB-RELATED"/>
    <property type="match status" value="1"/>
</dbReference>